<evidence type="ECO:0000313" key="3">
    <source>
        <dbReference type="Proteomes" id="UP000770785"/>
    </source>
</evidence>
<dbReference type="RefSeq" id="WP_168036086.1">
    <property type="nucleotide sequence ID" value="NZ_JAATJH010000001.1"/>
</dbReference>
<sequence>MPNPYDDLFDADDDDKKRDAPASQQAAGFKSSIDLDDPRFQHTGPEALDEILTAIQQFNGRAAGFGKLLSELRVPDHEVSNRVARLFFVVDDPQDRGSLAGERQYHELQEQKFRLIVEPMRGLAELHLNTVKQFNRDIDEHYHSVEKSERQVKSDLTLAMDGINLQRRVLGDAHDHLNILAVGLKDTERRMKYYVNAGGTNNISASEYELIGRKREALTTGREHGFDYEFFDVNLLDKTAIGLGIYLKETSSQYLSKLERAMG</sequence>
<reference evidence="2 3" key="1">
    <citation type="submission" date="2020-03" db="EMBL/GenBank/DDBJ databases">
        <title>Genomic Encyclopedia of Type Strains, Phase IV (KMG-IV): sequencing the most valuable type-strain genomes for metagenomic binning, comparative biology and taxonomic classification.</title>
        <authorList>
            <person name="Goeker M."/>
        </authorList>
    </citation>
    <scope>NUCLEOTIDE SEQUENCE [LARGE SCALE GENOMIC DNA]</scope>
    <source>
        <strain evidence="2 3">DSM 105096</strain>
    </source>
</reference>
<protein>
    <submittedName>
        <fullName evidence="2">Uncharacterized protein</fullName>
    </submittedName>
</protein>
<name>A0ABX0X7Y7_9BACT</name>
<dbReference type="Proteomes" id="UP000770785">
    <property type="component" value="Unassembled WGS sequence"/>
</dbReference>
<evidence type="ECO:0000256" key="1">
    <source>
        <dbReference type="SAM" id="MobiDB-lite"/>
    </source>
</evidence>
<accession>A0ABX0X7Y7</accession>
<evidence type="ECO:0000313" key="2">
    <source>
        <dbReference type="EMBL" id="NJC25330.1"/>
    </source>
</evidence>
<dbReference type="EMBL" id="JAATJH010000001">
    <property type="protein sequence ID" value="NJC25330.1"/>
    <property type="molecule type" value="Genomic_DNA"/>
</dbReference>
<feature type="region of interest" description="Disordered" evidence="1">
    <location>
        <begin position="1"/>
        <end position="37"/>
    </location>
</feature>
<comment type="caution">
    <text evidence="2">The sequence shown here is derived from an EMBL/GenBank/DDBJ whole genome shotgun (WGS) entry which is preliminary data.</text>
</comment>
<gene>
    <name evidence="2" type="ORF">GGR27_000811</name>
</gene>
<proteinExistence type="predicted"/>
<keyword evidence="3" id="KW-1185">Reference proteome</keyword>
<organism evidence="2 3">
    <name type="scientific">Neolewinella antarctica</name>
    <dbReference type="NCBI Taxonomy" id="442734"/>
    <lineage>
        <taxon>Bacteria</taxon>
        <taxon>Pseudomonadati</taxon>
        <taxon>Bacteroidota</taxon>
        <taxon>Saprospiria</taxon>
        <taxon>Saprospirales</taxon>
        <taxon>Lewinellaceae</taxon>
        <taxon>Neolewinella</taxon>
    </lineage>
</organism>